<dbReference type="InterPro" id="IPR001375">
    <property type="entry name" value="Peptidase_S9_cat"/>
</dbReference>
<evidence type="ECO:0000259" key="2">
    <source>
        <dbReference type="Pfam" id="PF00326"/>
    </source>
</evidence>
<dbReference type="GO" id="GO:0004252">
    <property type="term" value="F:serine-type endopeptidase activity"/>
    <property type="evidence" value="ECO:0007669"/>
    <property type="project" value="InterPro"/>
</dbReference>
<dbReference type="PANTHER" id="PTHR11731:SF193">
    <property type="entry name" value="DIPEPTIDYL PEPTIDASE 9"/>
    <property type="match status" value="1"/>
</dbReference>
<dbReference type="SUPFAM" id="SSF53474">
    <property type="entry name" value="alpha/beta-Hydrolases"/>
    <property type="match status" value="1"/>
</dbReference>
<dbReference type="SUPFAM" id="SSF82171">
    <property type="entry name" value="DPP6 N-terminal domain-like"/>
    <property type="match status" value="1"/>
</dbReference>
<dbReference type="InterPro" id="IPR002470">
    <property type="entry name" value="Peptidase_S9A"/>
</dbReference>
<dbReference type="Pfam" id="PF00930">
    <property type="entry name" value="DPPIV_N"/>
    <property type="match status" value="1"/>
</dbReference>
<reference evidence="4" key="1">
    <citation type="submission" date="2024-05" db="EMBL/GenBank/DDBJ databases">
        <authorList>
            <person name="Cai S.Y."/>
            <person name="Jin L.M."/>
            <person name="Li H.R."/>
        </authorList>
    </citation>
    <scope>NUCLEOTIDE SEQUENCE</scope>
    <source>
        <strain evidence="4">A5-74</strain>
    </source>
</reference>
<dbReference type="Gene3D" id="3.40.50.1820">
    <property type="entry name" value="alpha/beta hydrolase"/>
    <property type="match status" value="1"/>
</dbReference>
<accession>A0AAU8DSQ2</accession>
<dbReference type="GO" id="GO:0006508">
    <property type="term" value="P:proteolysis"/>
    <property type="evidence" value="ECO:0007669"/>
    <property type="project" value="InterPro"/>
</dbReference>
<dbReference type="AlphaFoldDB" id="A0AAU8DSQ2"/>
<name>A0AAU8DSQ2_9ACTN</name>
<dbReference type="PANTHER" id="PTHR11731">
    <property type="entry name" value="PROTEASE FAMILY S9B,C DIPEPTIDYL-PEPTIDASE IV-RELATED"/>
    <property type="match status" value="1"/>
</dbReference>
<protein>
    <submittedName>
        <fullName evidence="4">Alpha/beta fold hydrolase</fullName>
    </submittedName>
</protein>
<dbReference type="InterPro" id="IPR029058">
    <property type="entry name" value="AB_hydrolase_fold"/>
</dbReference>
<proteinExistence type="predicted"/>
<feature type="domain" description="Dipeptidylpeptidase IV N-terminal" evidence="3">
    <location>
        <begin position="116"/>
        <end position="327"/>
    </location>
</feature>
<dbReference type="InterPro" id="IPR002469">
    <property type="entry name" value="Peptidase_S9B_N"/>
</dbReference>
<organism evidence="4">
    <name type="scientific">Nakamurella sp. A5-74</name>
    <dbReference type="NCBI Taxonomy" id="3158264"/>
    <lineage>
        <taxon>Bacteria</taxon>
        <taxon>Bacillati</taxon>
        <taxon>Actinomycetota</taxon>
        <taxon>Actinomycetes</taxon>
        <taxon>Nakamurellales</taxon>
        <taxon>Nakamurellaceae</taxon>
        <taxon>Nakamurella</taxon>
    </lineage>
</organism>
<sequence>MSEPHPSVQESLSFPRQYARTRRFTLGEPRTISVTADGSSVLFVRTDGPYDGLGKLHRFDVAARTESVLVDPAQLADGPEELSAEERARRERSRETGGGITAYTVDELGAQVVFGLSGAIWACDLATGITRELPRPEQVGAAIDPRIDPTGRFVAYAAGGALRVVGVDGAGDRALAEPDGEHPEDTVWGQAEFVAAEEMDRSRGFWWAPDGTGLLVERYDESPVPVWQLADPADPAAAPRPHRYPVAGSDDALVTLWYLGLDGEKWEIPWDTTLLPYLTTVSWASAGAVLQVMSRDQRSARILAVDLPSRTVRVVAEPADGRWIELVGGVPTATARGLLTVSDDAETDTRTLALDGVGFGPAGIQVRAVLDVADSGVLVAASGADPSAVEVLEIGWDGSVTAFSEGTAASGVRGGNTVVVAGGSLEADGVTATVLDDGVQVGALARRGASVDVLPNPHWLRTGEREIVTAVLFPTGHQAGSEPLPVLMAPYGGPHGQLAVRSRRGFLQAQYLADQGFCVVVADGRGTPGRGPRWEKAVRDEFAAVTLQDQVDALDGVIEHFPDDVDPARVGILGWSYGGYLSALAVLKRPDRFRAAVAGAPVTDWELYDTFYTERYLGHPAQQPEVYRRNSLLELASRPPAAGERPPALLILHGMVDDNVVVAHTLRLSSALLAAGRPHAVLPLTGVTHMTPQEIVAENLLRLQIDFLRRELAR</sequence>
<evidence type="ECO:0000259" key="3">
    <source>
        <dbReference type="Pfam" id="PF00930"/>
    </source>
</evidence>
<dbReference type="GO" id="GO:0008239">
    <property type="term" value="F:dipeptidyl-peptidase activity"/>
    <property type="evidence" value="ECO:0007669"/>
    <property type="project" value="TreeGrafter"/>
</dbReference>
<dbReference type="InterPro" id="IPR050278">
    <property type="entry name" value="Serine_Prot_S9B/DPPIV"/>
</dbReference>
<evidence type="ECO:0000313" key="4">
    <source>
        <dbReference type="EMBL" id="XCG65330.1"/>
    </source>
</evidence>
<feature type="compositionally biased region" description="Basic and acidic residues" evidence="1">
    <location>
        <begin position="84"/>
        <end position="95"/>
    </location>
</feature>
<dbReference type="PRINTS" id="PR00862">
    <property type="entry name" value="PROLIGOPTASE"/>
</dbReference>
<dbReference type="Gene3D" id="2.140.10.30">
    <property type="entry name" value="Dipeptidylpeptidase IV, N-terminal domain"/>
    <property type="match status" value="1"/>
</dbReference>
<keyword evidence="4" id="KW-0378">Hydrolase</keyword>
<dbReference type="RefSeq" id="WP_353650935.1">
    <property type="nucleotide sequence ID" value="NZ_CP159218.1"/>
</dbReference>
<gene>
    <name evidence="4" type="ORF">ABLG96_08595</name>
</gene>
<dbReference type="Pfam" id="PF00326">
    <property type="entry name" value="Peptidase_S9"/>
    <property type="match status" value="1"/>
</dbReference>
<dbReference type="EMBL" id="CP159218">
    <property type="protein sequence ID" value="XCG65330.1"/>
    <property type="molecule type" value="Genomic_DNA"/>
</dbReference>
<evidence type="ECO:0000256" key="1">
    <source>
        <dbReference type="SAM" id="MobiDB-lite"/>
    </source>
</evidence>
<feature type="region of interest" description="Disordered" evidence="1">
    <location>
        <begin position="75"/>
        <end position="95"/>
    </location>
</feature>
<feature type="domain" description="Peptidase S9 prolyl oligopeptidase catalytic" evidence="2">
    <location>
        <begin position="508"/>
        <end position="712"/>
    </location>
</feature>